<accession>A0A7J7LXP8</accession>
<sequence>MKDVYLHSTVRYNGDRTTATAVVPCINPTSVHRHIFLLKRSHSQPKNHGAIVASPCHHVA</sequence>
<dbReference type="AlphaFoldDB" id="A0A7J7LXP8"/>
<comment type="caution">
    <text evidence="1">The sequence shown here is derived from an EMBL/GenBank/DDBJ whole genome shotgun (WGS) entry which is preliminary data.</text>
</comment>
<evidence type="ECO:0000313" key="1">
    <source>
        <dbReference type="EMBL" id="KAF6147431.1"/>
    </source>
</evidence>
<keyword evidence="2" id="KW-1185">Reference proteome</keyword>
<gene>
    <name evidence="1" type="ORF">GIB67_016788</name>
</gene>
<organism evidence="1 2">
    <name type="scientific">Kingdonia uniflora</name>
    <dbReference type="NCBI Taxonomy" id="39325"/>
    <lineage>
        <taxon>Eukaryota</taxon>
        <taxon>Viridiplantae</taxon>
        <taxon>Streptophyta</taxon>
        <taxon>Embryophyta</taxon>
        <taxon>Tracheophyta</taxon>
        <taxon>Spermatophyta</taxon>
        <taxon>Magnoliopsida</taxon>
        <taxon>Ranunculales</taxon>
        <taxon>Circaeasteraceae</taxon>
        <taxon>Kingdonia</taxon>
    </lineage>
</organism>
<dbReference type="EMBL" id="JACGCM010001910">
    <property type="protein sequence ID" value="KAF6147431.1"/>
    <property type="molecule type" value="Genomic_DNA"/>
</dbReference>
<evidence type="ECO:0000313" key="2">
    <source>
        <dbReference type="Proteomes" id="UP000541444"/>
    </source>
</evidence>
<proteinExistence type="predicted"/>
<protein>
    <submittedName>
        <fullName evidence="1">Uncharacterized protein</fullName>
    </submittedName>
</protein>
<reference evidence="1 2" key="1">
    <citation type="journal article" date="2020" name="IScience">
        <title>Genome Sequencing of the Endangered Kingdonia uniflora (Circaeasteraceae, Ranunculales) Reveals Potential Mechanisms of Evolutionary Specialization.</title>
        <authorList>
            <person name="Sun Y."/>
            <person name="Deng T."/>
            <person name="Zhang A."/>
            <person name="Moore M.J."/>
            <person name="Landis J.B."/>
            <person name="Lin N."/>
            <person name="Zhang H."/>
            <person name="Zhang X."/>
            <person name="Huang J."/>
            <person name="Zhang X."/>
            <person name="Sun H."/>
            <person name="Wang H."/>
        </authorList>
    </citation>
    <scope>NUCLEOTIDE SEQUENCE [LARGE SCALE GENOMIC DNA]</scope>
    <source>
        <strain evidence="1">TB1705</strain>
        <tissue evidence="1">Leaf</tissue>
    </source>
</reference>
<name>A0A7J7LXP8_9MAGN</name>
<dbReference type="Proteomes" id="UP000541444">
    <property type="component" value="Unassembled WGS sequence"/>
</dbReference>